<evidence type="ECO:0000313" key="2">
    <source>
        <dbReference type="Proteomes" id="UP000276506"/>
    </source>
</evidence>
<dbReference type="InterPro" id="IPR002347">
    <property type="entry name" value="SDR_fam"/>
</dbReference>
<accession>A0A427EAR6</accession>
<comment type="caution">
    <text evidence="1">The sequence shown here is derived from an EMBL/GenBank/DDBJ whole genome shotgun (WGS) entry which is preliminary data.</text>
</comment>
<protein>
    <submittedName>
        <fullName evidence="1">SDR family NAD(P)-dependent oxidoreductase</fullName>
    </submittedName>
</protein>
<reference evidence="1 2" key="1">
    <citation type="submission" date="2018-10" db="EMBL/GenBank/DDBJ databases">
        <title>Transmission dynamics of multidrug resistant bacteria on intensive care unit surfaces.</title>
        <authorList>
            <person name="D'Souza A.W."/>
            <person name="Potter R.F."/>
            <person name="Wallace M."/>
            <person name="Shupe A."/>
            <person name="Patel S."/>
            <person name="Sun S."/>
            <person name="Gul D."/>
            <person name="Kwon J.H."/>
            <person name="Andleeb S."/>
            <person name="Burnham C.-A.D."/>
            <person name="Dantas G."/>
        </authorList>
    </citation>
    <scope>NUCLEOTIDE SEQUENCE [LARGE SCALE GENOMIC DNA]</scope>
    <source>
        <strain evidence="1 2">PX_177</strain>
    </source>
</reference>
<dbReference type="InterPro" id="IPR036291">
    <property type="entry name" value="NAD(P)-bd_dom_sf"/>
</dbReference>
<dbReference type="Proteomes" id="UP000276506">
    <property type="component" value="Unassembled WGS sequence"/>
</dbReference>
<organism evidence="1 2">
    <name type="scientific">Stutzerimonas xanthomarina</name>
    <dbReference type="NCBI Taxonomy" id="271420"/>
    <lineage>
        <taxon>Bacteria</taxon>
        <taxon>Pseudomonadati</taxon>
        <taxon>Pseudomonadota</taxon>
        <taxon>Gammaproteobacteria</taxon>
        <taxon>Pseudomonadales</taxon>
        <taxon>Pseudomonadaceae</taxon>
        <taxon>Stutzerimonas</taxon>
    </lineage>
</organism>
<name>A0A427EAR6_9GAMM</name>
<dbReference type="SUPFAM" id="SSF51735">
    <property type="entry name" value="NAD(P)-binding Rossmann-fold domains"/>
    <property type="match status" value="1"/>
</dbReference>
<evidence type="ECO:0000313" key="1">
    <source>
        <dbReference type="EMBL" id="RRV13519.1"/>
    </source>
</evidence>
<gene>
    <name evidence="1" type="ORF">EGJ28_07325</name>
</gene>
<dbReference type="EMBL" id="RHQL01000002">
    <property type="protein sequence ID" value="RRV13519.1"/>
    <property type="molecule type" value="Genomic_DNA"/>
</dbReference>
<dbReference type="Gene3D" id="3.40.50.720">
    <property type="entry name" value="NAD(P)-binding Rossmann-like Domain"/>
    <property type="match status" value="1"/>
</dbReference>
<sequence length="59" mass="5865">MSIAKLSGKVALVAGGARGIGAAIVRRLVSGGASVVFTHVSSAQKARAPNRGISDQYGV</sequence>
<proteinExistence type="predicted"/>
<dbReference type="AlphaFoldDB" id="A0A427EAR6"/>
<dbReference type="Pfam" id="PF00106">
    <property type="entry name" value="adh_short"/>
    <property type="match status" value="1"/>
</dbReference>